<evidence type="ECO:0000259" key="1">
    <source>
        <dbReference type="Pfam" id="PF01965"/>
    </source>
</evidence>
<dbReference type="Pfam" id="PF01965">
    <property type="entry name" value="DJ-1_PfpI"/>
    <property type="match status" value="1"/>
</dbReference>
<sequence>MADMMNKVVVFLAVDGFEAGAFKSLWECFGNLNASTRIAGFNADDEIKDDAGLVNTHSDMSFDQAGLLTPDVVVIADGITAGAVKDDPAAQSLLQEAFNRRAAIVSVDGGAAMLASMGFINGLTITAPAFLKDEIENAGATLSKEPISVSKNVFSAMGNADLQALCDMVSEYITGKMEQAA</sequence>
<name>A0A2M7TA97_9ACTN</name>
<evidence type="ECO:0000313" key="3">
    <source>
        <dbReference type="Proteomes" id="UP000230956"/>
    </source>
</evidence>
<dbReference type="InterPro" id="IPR002818">
    <property type="entry name" value="DJ-1/PfpI"/>
</dbReference>
<comment type="caution">
    <text evidence="2">The sequence shown here is derived from an EMBL/GenBank/DDBJ whole genome shotgun (WGS) entry which is preliminary data.</text>
</comment>
<dbReference type="Proteomes" id="UP000230956">
    <property type="component" value="Unassembled WGS sequence"/>
</dbReference>
<dbReference type="AlphaFoldDB" id="A0A2M7TA97"/>
<organism evidence="2 3">
    <name type="scientific">Candidatus Aquicultor secundus</name>
    <dbReference type="NCBI Taxonomy" id="1973895"/>
    <lineage>
        <taxon>Bacteria</taxon>
        <taxon>Bacillati</taxon>
        <taxon>Actinomycetota</taxon>
        <taxon>Candidatus Aquicultoria</taxon>
        <taxon>Candidatus Aquicultorales</taxon>
        <taxon>Candidatus Aquicultoraceae</taxon>
        <taxon>Candidatus Aquicultor</taxon>
    </lineage>
</organism>
<dbReference type="SUPFAM" id="SSF52317">
    <property type="entry name" value="Class I glutamine amidotransferase-like"/>
    <property type="match status" value="1"/>
</dbReference>
<dbReference type="Gene3D" id="3.40.50.880">
    <property type="match status" value="1"/>
</dbReference>
<evidence type="ECO:0000313" key="2">
    <source>
        <dbReference type="EMBL" id="PIZ41864.1"/>
    </source>
</evidence>
<feature type="domain" description="DJ-1/PfpI" evidence="1">
    <location>
        <begin position="7"/>
        <end position="168"/>
    </location>
</feature>
<reference evidence="3" key="1">
    <citation type="submission" date="2017-09" db="EMBL/GenBank/DDBJ databases">
        <title>Depth-based differentiation of microbial function through sediment-hosted aquifers and enrichment of novel symbionts in the deep terrestrial subsurface.</title>
        <authorList>
            <person name="Probst A.J."/>
            <person name="Ladd B."/>
            <person name="Jarett J.K."/>
            <person name="Geller-Mcgrath D.E."/>
            <person name="Sieber C.M.K."/>
            <person name="Emerson J.B."/>
            <person name="Anantharaman K."/>
            <person name="Thomas B.C."/>
            <person name="Malmstrom R."/>
            <person name="Stieglmeier M."/>
            <person name="Klingl A."/>
            <person name="Woyke T."/>
            <person name="Ryan C.M."/>
            <person name="Banfield J.F."/>
        </authorList>
    </citation>
    <scope>NUCLEOTIDE SEQUENCE [LARGE SCALE GENOMIC DNA]</scope>
</reference>
<accession>A0A2M7TA97</accession>
<protein>
    <recommendedName>
        <fullName evidence="1">DJ-1/PfpI domain-containing protein</fullName>
    </recommendedName>
</protein>
<gene>
    <name evidence="2" type="ORF">COY37_01680</name>
</gene>
<dbReference type="InterPro" id="IPR029062">
    <property type="entry name" value="Class_I_gatase-like"/>
</dbReference>
<proteinExistence type="predicted"/>
<dbReference type="EMBL" id="PFNG01000039">
    <property type="protein sequence ID" value="PIZ41864.1"/>
    <property type="molecule type" value="Genomic_DNA"/>
</dbReference>